<dbReference type="PROSITE" id="PS51059">
    <property type="entry name" value="PARP_CATALYTIC"/>
    <property type="match status" value="1"/>
</dbReference>
<dbReference type="GO" id="GO:1990404">
    <property type="term" value="F:NAD+-protein mono-ADP-ribosyltransferase activity"/>
    <property type="evidence" value="ECO:0007669"/>
    <property type="project" value="TreeGrafter"/>
</dbReference>
<dbReference type="SUPFAM" id="SSF56399">
    <property type="entry name" value="ADP-ribosylation"/>
    <property type="match status" value="2"/>
</dbReference>
<evidence type="ECO:0000259" key="3">
    <source>
        <dbReference type="PROSITE" id="PS51059"/>
    </source>
</evidence>
<dbReference type="InterPro" id="IPR051712">
    <property type="entry name" value="ARTD-AVP"/>
</dbReference>
<keyword evidence="1" id="KW-0520">NAD</keyword>
<feature type="domain" description="PARP catalytic" evidence="3">
    <location>
        <begin position="519"/>
        <end position="860"/>
    </location>
</feature>
<dbReference type="OrthoDB" id="408612at2759"/>
<protein>
    <recommendedName>
        <fullName evidence="1">Poly [ADP-ribose] polymerase</fullName>
        <shortName evidence="1">PARP</shortName>
        <ecNumber evidence="1">2.4.2.-</ecNumber>
    </recommendedName>
</protein>
<feature type="region of interest" description="Disordered" evidence="2">
    <location>
        <begin position="157"/>
        <end position="177"/>
    </location>
</feature>
<feature type="region of interest" description="Disordered" evidence="2">
    <location>
        <begin position="748"/>
        <end position="774"/>
    </location>
</feature>
<dbReference type="CDD" id="cd20339">
    <property type="entry name" value="BRcat_RBR_RNF216"/>
    <property type="match status" value="1"/>
</dbReference>
<accession>A0A8W8MV18</accession>
<feature type="compositionally biased region" description="Low complexity" evidence="2">
    <location>
        <begin position="269"/>
        <end position="278"/>
    </location>
</feature>
<evidence type="ECO:0000313" key="5">
    <source>
        <dbReference type="Proteomes" id="UP000005408"/>
    </source>
</evidence>
<keyword evidence="1" id="KW-0328">Glycosyltransferase</keyword>
<reference evidence="4" key="1">
    <citation type="submission" date="2022-08" db="UniProtKB">
        <authorList>
            <consortium name="EnsemblMetazoa"/>
        </authorList>
    </citation>
    <scope>IDENTIFICATION</scope>
    <source>
        <strain evidence="4">05x7-T-G4-1.051#20</strain>
    </source>
</reference>
<keyword evidence="1" id="KW-0808">Transferase</keyword>
<sequence>MSQEGSDLDLYNPSPSSDHIDLTETSEDDAGPSEYKDFPESTGCDVRPSESCTNVRAGHTGSSVKRKLSSFAEPEILEDYDDIKEEFESPILPRKKIKSMEIQSRSESESETLLQPGKSFLVKDFTSGPTSTDTGLSENLDKDYDLSKIFKLSPKESKPVEKGKGEAFHDEGESSTEVKQGVETFIQKSISEEDVELVKEMFPHLEEKMIFRILKKLQKTDEDTDTCILERVIDYFLKTELPSPEKNTASQDVQAALGNTRPAFLIQATSSSSTPTQSDELPKLQCRNRTNRGQKGASNKGNKGKAPAKKIRTEQVSYCESEDNVMELDGYGSESSASSSLGEVAVSVPPADRYPVSYAEVSSSLLKCDACGSQQETTAISQCCNDHLVCKTCVEKQVKSVISLDSQDTQISCPMFGCNTYIPMSQASKVLPSLVMELLEEKVNKKAMESITQMEDLHSCPFCNYPVAVDHDLKKFSCPNPDCKKLSCRFCKKMWNEGCHNSCNAFTTFLDESNNHLELPKYWDKMPTEQTDFILVELDRSGMEFKMIKDLFCSSLKNINPISIRRVQNPRLWEKFSLTRKHMAEEIGILNERQLFHGTKSEAIETICRDGLDWRMCGENGVAFGQGTYFAKHAKYSDTYCVPYSGNRGSSAVQQPRVPVVKIRSVSKNPNLHYTVSVSNPMFGPTVTLQGTGRQASTSNIGPSPVGLLKSNVLTTPVVQPTSVPFQQISALHGIGTQMGFGAVTMGTPFGSPQTAQTTGNNHSNPSQSSVADAPKVTADVGQILRVQHKYMFVARVLVGCPGQGRPGLRKPPEDPTDPKGRTFHSCVNSLQKPSIFVIFDSTQCYPEYLIEYVNLNSNR</sequence>
<dbReference type="PANTHER" id="PTHR45740">
    <property type="entry name" value="POLY [ADP-RIBOSE] POLYMERASE"/>
    <property type="match status" value="1"/>
</dbReference>
<evidence type="ECO:0000256" key="1">
    <source>
        <dbReference type="RuleBase" id="RU362114"/>
    </source>
</evidence>
<dbReference type="InterPro" id="IPR047545">
    <property type="entry name" value="BRcat_RBR_RNF216"/>
</dbReference>
<feature type="compositionally biased region" description="Basic and acidic residues" evidence="2">
    <location>
        <begin position="157"/>
        <end position="172"/>
    </location>
</feature>
<feature type="region of interest" description="Disordered" evidence="2">
    <location>
        <begin position="804"/>
        <end position="823"/>
    </location>
</feature>
<evidence type="ECO:0000313" key="4">
    <source>
        <dbReference type="EnsemblMetazoa" id="G4044.1:cds"/>
    </source>
</evidence>
<dbReference type="Pfam" id="PF00644">
    <property type="entry name" value="PARP"/>
    <property type="match status" value="1"/>
</dbReference>
<keyword evidence="5" id="KW-1185">Reference proteome</keyword>
<dbReference type="EC" id="2.4.2.-" evidence="1"/>
<dbReference type="PANTHER" id="PTHR45740:SF2">
    <property type="entry name" value="POLY [ADP-RIBOSE] POLYMERASE"/>
    <property type="match status" value="1"/>
</dbReference>
<feature type="region of interest" description="Disordered" evidence="2">
    <location>
        <begin position="1"/>
        <end position="64"/>
    </location>
</feature>
<dbReference type="SUPFAM" id="SSF57850">
    <property type="entry name" value="RING/U-box"/>
    <property type="match status" value="1"/>
</dbReference>
<feature type="compositionally biased region" description="Polar residues" evidence="2">
    <location>
        <begin position="751"/>
        <end position="771"/>
    </location>
</feature>
<organism evidence="4 5">
    <name type="scientific">Magallana gigas</name>
    <name type="common">Pacific oyster</name>
    <name type="synonym">Crassostrea gigas</name>
    <dbReference type="NCBI Taxonomy" id="29159"/>
    <lineage>
        <taxon>Eukaryota</taxon>
        <taxon>Metazoa</taxon>
        <taxon>Spiralia</taxon>
        <taxon>Lophotrochozoa</taxon>
        <taxon>Mollusca</taxon>
        <taxon>Bivalvia</taxon>
        <taxon>Autobranchia</taxon>
        <taxon>Pteriomorphia</taxon>
        <taxon>Ostreida</taxon>
        <taxon>Ostreoidea</taxon>
        <taxon>Ostreidae</taxon>
        <taxon>Magallana</taxon>
    </lineage>
</organism>
<dbReference type="Proteomes" id="UP000005408">
    <property type="component" value="Unassembled WGS sequence"/>
</dbReference>
<dbReference type="CDD" id="cd14279">
    <property type="entry name" value="CUE"/>
    <property type="match status" value="1"/>
</dbReference>
<dbReference type="EnsemblMetazoa" id="G4044.1">
    <property type="protein sequence ID" value="G4044.1:cds"/>
    <property type="gene ID" value="G4044"/>
</dbReference>
<feature type="region of interest" description="Disordered" evidence="2">
    <location>
        <begin position="269"/>
        <end position="308"/>
    </location>
</feature>
<dbReference type="Gene3D" id="3.90.228.10">
    <property type="match status" value="2"/>
</dbReference>
<dbReference type="InterPro" id="IPR012317">
    <property type="entry name" value="Poly(ADP-ribose)pol_cat_dom"/>
</dbReference>
<name>A0A8W8MV18_MAGGI</name>
<proteinExistence type="predicted"/>
<dbReference type="GO" id="GO:0005634">
    <property type="term" value="C:nucleus"/>
    <property type="evidence" value="ECO:0007669"/>
    <property type="project" value="TreeGrafter"/>
</dbReference>
<feature type="compositionally biased region" description="Basic and acidic residues" evidence="2">
    <location>
        <begin position="811"/>
        <end position="821"/>
    </location>
</feature>
<dbReference type="GO" id="GO:0003950">
    <property type="term" value="F:NAD+ poly-ADP-ribosyltransferase activity"/>
    <property type="evidence" value="ECO:0007669"/>
    <property type="project" value="UniProtKB-UniRule"/>
</dbReference>
<dbReference type="AlphaFoldDB" id="A0A8W8MV18"/>
<evidence type="ECO:0000256" key="2">
    <source>
        <dbReference type="SAM" id="MobiDB-lite"/>
    </source>
</evidence>